<keyword evidence="5" id="KW-0479">Metal-binding</keyword>
<keyword evidence="12" id="KW-1185">Reference proteome</keyword>
<evidence type="ECO:0000256" key="1">
    <source>
        <dbReference type="ARBA" id="ARBA00001966"/>
    </source>
</evidence>
<dbReference type="GO" id="GO:0051539">
    <property type="term" value="F:4 iron, 4 sulfur cluster binding"/>
    <property type="evidence" value="ECO:0007669"/>
    <property type="project" value="UniProtKB-KW"/>
</dbReference>
<evidence type="ECO:0000256" key="3">
    <source>
        <dbReference type="ARBA" id="ARBA00022475"/>
    </source>
</evidence>
<feature type="compositionally biased region" description="Low complexity" evidence="9">
    <location>
        <begin position="191"/>
        <end position="201"/>
    </location>
</feature>
<evidence type="ECO:0000256" key="5">
    <source>
        <dbReference type="ARBA" id="ARBA00022723"/>
    </source>
</evidence>
<keyword evidence="6" id="KW-0408">Iron</keyword>
<feature type="region of interest" description="Disordered" evidence="9">
    <location>
        <begin position="181"/>
        <end position="216"/>
    </location>
</feature>
<dbReference type="AlphaFoldDB" id="A0A2U1V775"/>
<proteinExistence type="inferred from homology"/>
<accession>A0A2U1V775</accession>
<comment type="similarity">
    <text evidence="2">Belongs to the complex I 20 kDa subunit family.</text>
</comment>
<protein>
    <submittedName>
        <fullName evidence="11">Hydrogenase</fullName>
    </submittedName>
</protein>
<evidence type="ECO:0000256" key="6">
    <source>
        <dbReference type="ARBA" id="ARBA00023004"/>
    </source>
</evidence>
<sequence length="216" mass="23004">MPWPRPLLADLARTVFRRPLTDPPPESTPEIVAALVERLDAMARGRLGRSLAIRHVDAGSCNGCELEVNALSGVAYDLERFGLRFVASPRHADVLLVTGPAARNMNEALLRTHAAMPDPKWVVAVGDCAVDGGVFQGSPAVEEGGVGQVVPVDLLIPGCPPSPTLLLEGLLALLEAEVSAPPPVLPPRPVEPSLEDWAQPQPRDPAQDPAWKQDPT</sequence>
<dbReference type="Gene3D" id="3.40.50.12280">
    <property type="match status" value="1"/>
</dbReference>
<comment type="caution">
    <text evidence="11">The sequence shown here is derived from an EMBL/GenBank/DDBJ whole genome shotgun (WGS) entry which is preliminary data.</text>
</comment>
<dbReference type="Pfam" id="PF01058">
    <property type="entry name" value="Oxidored_q6"/>
    <property type="match status" value="1"/>
</dbReference>
<evidence type="ECO:0000313" key="11">
    <source>
        <dbReference type="EMBL" id="PWC29745.1"/>
    </source>
</evidence>
<dbReference type="RefSeq" id="WP_109516318.1">
    <property type="nucleotide sequence ID" value="NZ_PDOA01000003.1"/>
</dbReference>
<evidence type="ECO:0000256" key="8">
    <source>
        <dbReference type="ARBA" id="ARBA00023136"/>
    </source>
</evidence>
<evidence type="ECO:0000259" key="10">
    <source>
        <dbReference type="Pfam" id="PF01058"/>
    </source>
</evidence>
<comment type="cofactor">
    <cofactor evidence="1">
        <name>[4Fe-4S] cluster</name>
        <dbReference type="ChEBI" id="CHEBI:49883"/>
    </cofactor>
</comment>
<evidence type="ECO:0000313" key="12">
    <source>
        <dbReference type="Proteomes" id="UP000245048"/>
    </source>
</evidence>
<dbReference type="PANTHER" id="PTHR42989:SF1">
    <property type="entry name" value="FORMATE HYDROGENLYASE SUBUNIT 7-RELATED"/>
    <property type="match status" value="1"/>
</dbReference>
<dbReference type="OrthoDB" id="9786737at2"/>
<dbReference type="InterPro" id="IPR006137">
    <property type="entry name" value="NADH_UbQ_OxRdtase-like_20kDa"/>
</dbReference>
<dbReference type="GO" id="GO:0046872">
    <property type="term" value="F:metal ion binding"/>
    <property type="evidence" value="ECO:0007669"/>
    <property type="project" value="UniProtKB-KW"/>
</dbReference>
<dbReference type="InterPro" id="IPR052375">
    <property type="entry name" value="Complex_I_20kDa-like"/>
</dbReference>
<evidence type="ECO:0000256" key="7">
    <source>
        <dbReference type="ARBA" id="ARBA00023014"/>
    </source>
</evidence>
<feature type="domain" description="NADH:ubiquinone oxidoreductase-like 20kDa subunit" evidence="10">
    <location>
        <begin position="61"/>
        <end position="173"/>
    </location>
</feature>
<evidence type="ECO:0000256" key="9">
    <source>
        <dbReference type="SAM" id="MobiDB-lite"/>
    </source>
</evidence>
<gene>
    <name evidence="11" type="ORF">CR165_07395</name>
</gene>
<keyword evidence="4" id="KW-0004">4Fe-4S</keyword>
<reference evidence="12" key="1">
    <citation type="submission" date="2017-10" db="EMBL/GenBank/DDBJ databases">
        <authorList>
            <person name="Toshchakov S.V."/>
            <person name="Goeva M.A."/>
        </authorList>
    </citation>
    <scope>NUCLEOTIDE SEQUENCE [LARGE SCALE GENOMIC DNA]</scope>
    <source>
        <strain evidence="12">JR1/69-1-13</strain>
    </source>
</reference>
<feature type="compositionally biased region" description="Pro residues" evidence="9">
    <location>
        <begin position="181"/>
        <end position="190"/>
    </location>
</feature>
<keyword evidence="3" id="KW-1003">Cell membrane</keyword>
<dbReference type="SUPFAM" id="SSF56770">
    <property type="entry name" value="HydA/Nqo6-like"/>
    <property type="match status" value="1"/>
</dbReference>
<name>A0A2U1V775_9PROT</name>
<evidence type="ECO:0000256" key="4">
    <source>
        <dbReference type="ARBA" id="ARBA00022485"/>
    </source>
</evidence>
<keyword evidence="8" id="KW-0472">Membrane</keyword>
<dbReference type="PANTHER" id="PTHR42989">
    <property type="entry name" value="HYDROGENASE-4 COMPONENT I"/>
    <property type="match status" value="1"/>
</dbReference>
<dbReference type="NCBIfam" id="NF005012">
    <property type="entry name" value="PRK06411.1"/>
    <property type="match status" value="1"/>
</dbReference>
<organism evidence="11 12">
    <name type="scientific">Teichococcus aestuarii</name>
    <dbReference type="NCBI Taxonomy" id="568898"/>
    <lineage>
        <taxon>Bacteria</taxon>
        <taxon>Pseudomonadati</taxon>
        <taxon>Pseudomonadota</taxon>
        <taxon>Alphaproteobacteria</taxon>
        <taxon>Acetobacterales</taxon>
        <taxon>Roseomonadaceae</taxon>
        <taxon>Roseomonas</taxon>
    </lineage>
</organism>
<keyword evidence="7" id="KW-0411">Iron-sulfur</keyword>
<evidence type="ECO:0000256" key="2">
    <source>
        <dbReference type="ARBA" id="ARBA00009173"/>
    </source>
</evidence>
<dbReference type="Proteomes" id="UP000245048">
    <property type="component" value="Unassembled WGS sequence"/>
</dbReference>
<dbReference type="EMBL" id="PDOA01000003">
    <property type="protein sequence ID" value="PWC29745.1"/>
    <property type="molecule type" value="Genomic_DNA"/>
</dbReference>